<evidence type="ECO:0000256" key="1">
    <source>
        <dbReference type="ARBA" id="ARBA00004761"/>
    </source>
</evidence>
<dbReference type="PANTHER" id="PTHR43442">
    <property type="entry name" value="GLUCONOKINASE-RELATED"/>
    <property type="match status" value="1"/>
</dbReference>
<dbReference type="STRING" id="882083.SacmaDRAFT_2289"/>
<evidence type="ECO:0000313" key="11">
    <source>
        <dbReference type="EMBL" id="EHR50541.1"/>
    </source>
</evidence>
<dbReference type="eggNOG" id="COG3265">
    <property type="taxonomic scope" value="Bacteria"/>
</dbReference>
<evidence type="ECO:0000256" key="3">
    <source>
        <dbReference type="ARBA" id="ARBA00012054"/>
    </source>
</evidence>
<evidence type="ECO:0000313" key="12">
    <source>
        <dbReference type="Proteomes" id="UP000004926"/>
    </source>
</evidence>
<dbReference type="InterPro" id="IPR027417">
    <property type="entry name" value="P-loop_NTPase"/>
</dbReference>
<comment type="pathway">
    <text evidence="1">Carbohydrate acid metabolism.</text>
</comment>
<dbReference type="PANTHER" id="PTHR43442:SF3">
    <property type="entry name" value="GLUCONOKINASE-RELATED"/>
    <property type="match status" value="1"/>
</dbReference>
<dbReference type="EMBL" id="CM001439">
    <property type="protein sequence ID" value="EHR50541.1"/>
    <property type="molecule type" value="Genomic_DNA"/>
</dbReference>
<comment type="catalytic activity">
    <reaction evidence="9 10">
        <text>D-gluconate + ATP = 6-phospho-D-gluconate + ADP + H(+)</text>
        <dbReference type="Rhea" id="RHEA:19433"/>
        <dbReference type="ChEBI" id="CHEBI:15378"/>
        <dbReference type="ChEBI" id="CHEBI:18391"/>
        <dbReference type="ChEBI" id="CHEBI:30616"/>
        <dbReference type="ChEBI" id="CHEBI:58759"/>
        <dbReference type="ChEBI" id="CHEBI:456216"/>
        <dbReference type="EC" id="2.7.1.12"/>
    </reaction>
</comment>
<evidence type="ECO:0000256" key="10">
    <source>
        <dbReference type="RuleBase" id="RU363066"/>
    </source>
</evidence>
<dbReference type="CDD" id="cd02021">
    <property type="entry name" value="GntK"/>
    <property type="match status" value="1"/>
</dbReference>
<evidence type="ECO:0000256" key="7">
    <source>
        <dbReference type="ARBA" id="ARBA00022840"/>
    </source>
</evidence>
<dbReference type="Gene3D" id="3.40.50.300">
    <property type="entry name" value="P-loop containing nucleotide triphosphate hydrolases"/>
    <property type="match status" value="1"/>
</dbReference>
<dbReference type="HOGENOM" id="CLU_077168_4_1_11"/>
<evidence type="ECO:0000256" key="8">
    <source>
        <dbReference type="ARBA" id="ARBA00023064"/>
    </source>
</evidence>
<dbReference type="AlphaFoldDB" id="H5WWI5"/>
<accession>H5WWI5</accession>
<comment type="similarity">
    <text evidence="2 10">Belongs to the gluconokinase GntK/GntV family.</text>
</comment>
<dbReference type="EC" id="2.7.1.12" evidence="3 10"/>
<evidence type="ECO:0000256" key="2">
    <source>
        <dbReference type="ARBA" id="ARBA00008420"/>
    </source>
</evidence>
<dbReference type="RefSeq" id="WP_009153926.1">
    <property type="nucleotide sequence ID" value="NZ_CM001439.1"/>
</dbReference>
<keyword evidence="6 10" id="KW-0418">Kinase</keyword>
<keyword evidence="5 10" id="KW-0547">Nucleotide-binding</keyword>
<organism evidence="11 12">
    <name type="scientific">Saccharomonospora marina XMU15</name>
    <dbReference type="NCBI Taxonomy" id="882083"/>
    <lineage>
        <taxon>Bacteria</taxon>
        <taxon>Bacillati</taxon>
        <taxon>Actinomycetota</taxon>
        <taxon>Actinomycetes</taxon>
        <taxon>Pseudonocardiales</taxon>
        <taxon>Pseudonocardiaceae</taxon>
        <taxon>Saccharomonospora</taxon>
    </lineage>
</organism>
<dbReference type="Proteomes" id="UP000004926">
    <property type="component" value="Chromosome"/>
</dbReference>
<dbReference type="GO" id="GO:0005524">
    <property type="term" value="F:ATP binding"/>
    <property type="evidence" value="ECO:0007669"/>
    <property type="project" value="UniProtKB-KW"/>
</dbReference>
<proteinExistence type="inferred from homology"/>
<keyword evidence="8" id="KW-0311">Gluconate utilization</keyword>
<dbReference type="GO" id="GO:0019521">
    <property type="term" value="P:D-gluconate metabolic process"/>
    <property type="evidence" value="ECO:0007669"/>
    <property type="project" value="UniProtKB-KW"/>
</dbReference>
<protein>
    <recommendedName>
        <fullName evidence="3 10">Gluconokinase</fullName>
        <ecNumber evidence="3 10">2.7.1.12</ecNumber>
    </recommendedName>
</protein>
<keyword evidence="4 10" id="KW-0808">Transferase</keyword>
<dbReference type="FunFam" id="3.40.50.300:FF:000522">
    <property type="entry name" value="Gluconokinase"/>
    <property type="match status" value="1"/>
</dbReference>
<evidence type="ECO:0000256" key="6">
    <source>
        <dbReference type="ARBA" id="ARBA00022777"/>
    </source>
</evidence>
<keyword evidence="12" id="KW-1185">Reference proteome</keyword>
<dbReference type="SUPFAM" id="SSF52540">
    <property type="entry name" value="P-loop containing nucleoside triphosphate hydrolases"/>
    <property type="match status" value="1"/>
</dbReference>
<gene>
    <name evidence="11" type="ORF">SacmaDRAFT_2289</name>
</gene>
<reference evidence="11 12" key="1">
    <citation type="journal article" date="2012" name="Stand. Genomic Sci.">
        <title>Genome sequence of the ocean sediment bacterium Saccharomonospora marina type strain (XMU15(T)).</title>
        <authorList>
            <person name="Klenk H.P."/>
            <person name="Lu M."/>
            <person name="Lucas S."/>
            <person name="Lapidus A."/>
            <person name="Copeland A."/>
            <person name="Pitluck S."/>
            <person name="Goodwin L.A."/>
            <person name="Han C."/>
            <person name="Tapia R."/>
            <person name="Brambilla E.M."/>
            <person name="Potter G."/>
            <person name="Land M."/>
            <person name="Ivanova N."/>
            <person name="Rohde M."/>
            <person name="Goker M."/>
            <person name="Detter J.C."/>
            <person name="Li W.J."/>
            <person name="Kyrpides N.C."/>
            <person name="Woyke T."/>
        </authorList>
    </citation>
    <scope>NUCLEOTIDE SEQUENCE [LARGE SCALE GENOMIC DNA]</scope>
    <source>
        <strain evidence="11 12">XMU15</strain>
    </source>
</reference>
<dbReference type="Pfam" id="PF13671">
    <property type="entry name" value="AAA_33"/>
    <property type="match status" value="1"/>
</dbReference>
<evidence type="ECO:0000256" key="9">
    <source>
        <dbReference type="ARBA" id="ARBA00048090"/>
    </source>
</evidence>
<dbReference type="GO" id="GO:0005737">
    <property type="term" value="C:cytoplasm"/>
    <property type="evidence" value="ECO:0007669"/>
    <property type="project" value="TreeGrafter"/>
</dbReference>
<evidence type="ECO:0000256" key="5">
    <source>
        <dbReference type="ARBA" id="ARBA00022741"/>
    </source>
</evidence>
<keyword evidence="7 10" id="KW-0067">ATP-binding</keyword>
<evidence type="ECO:0000256" key="4">
    <source>
        <dbReference type="ARBA" id="ARBA00022679"/>
    </source>
</evidence>
<dbReference type="GO" id="GO:0046316">
    <property type="term" value="F:gluconokinase activity"/>
    <property type="evidence" value="ECO:0007669"/>
    <property type="project" value="UniProtKB-EC"/>
</dbReference>
<dbReference type="InterPro" id="IPR006001">
    <property type="entry name" value="Therm_gnt_kin"/>
</dbReference>
<dbReference type="NCBIfam" id="TIGR01313">
    <property type="entry name" value="therm_gnt_kin"/>
    <property type="match status" value="1"/>
</dbReference>
<sequence length="180" mass="19276">MSTCLMVMGVSGAGKSTVARLLAARLGWPVAEADDFHPEANIAKMASGVPLDDADRAPWLSAIRDWIDEQADAGRGAVVTCSALKRRYRDTLRGSSARVRFVHLDGSRDVIAGRLAARAGHFMPPSLLESQFDALEPLEADEDGITVDVSDSPQRIVEAVLALLRAPEDPAPAQVHHRGS</sequence>
<name>H5WWI5_9PSEU</name>